<protein>
    <submittedName>
        <fullName evidence="1">Uncharacterized protein</fullName>
    </submittedName>
</protein>
<reference evidence="1" key="1">
    <citation type="submission" date="2021-01" db="EMBL/GenBank/DDBJ databases">
        <authorList>
            <person name="Corre E."/>
            <person name="Pelletier E."/>
            <person name="Niang G."/>
            <person name="Scheremetjew M."/>
            <person name="Finn R."/>
            <person name="Kale V."/>
            <person name="Holt S."/>
            <person name="Cochrane G."/>
            <person name="Meng A."/>
            <person name="Brown T."/>
            <person name="Cohen L."/>
        </authorList>
    </citation>
    <scope>NUCLEOTIDE SEQUENCE</scope>
    <source>
        <strain evidence="1">CCMP1594</strain>
    </source>
</reference>
<sequence>MNIFPQRVILQLQTLSGLPQCLVVLSPGTKLTLFYLHQHRCNIVHVLHFQANTQPCFIHFQVPLVRPLMRLHQPPQIHWGTLCLALVPLEFQQWIPVDLGSLFCGLKTLDLSP</sequence>
<accession>A0A7S4CC41</accession>
<dbReference type="AlphaFoldDB" id="A0A7S4CC41"/>
<proteinExistence type="predicted"/>
<gene>
    <name evidence="1" type="ORF">EGYM00163_LOCUS4290</name>
</gene>
<name>A0A7S4CC41_9EUGL</name>
<dbReference type="EMBL" id="HBJA01013549">
    <property type="protein sequence ID" value="CAE0793173.1"/>
    <property type="molecule type" value="Transcribed_RNA"/>
</dbReference>
<organism evidence="1">
    <name type="scientific">Eutreptiella gymnastica</name>
    <dbReference type="NCBI Taxonomy" id="73025"/>
    <lineage>
        <taxon>Eukaryota</taxon>
        <taxon>Discoba</taxon>
        <taxon>Euglenozoa</taxon>
        <taxon>Euglenida</taxon>
        <taxon>Spirocuta</taxon>
        <taxon>Euglenophyceae</taxon>
        <taxon>Eutreptiales</taxon>
        <taxon>Eutreptiaceae</taxon>
        <taxon>Eutreptiella</taxon>
    </lineage>
</organism>
<evidence type="ECO:0000313" key="1">
    <source>
        <dbReference type="EMBL" id="CAE0793173.1"/>
    </source>
</evidence>